<evidence type="ECO:0000256" key="5">
    <source>
        <dbReference type="ARBA" id="ARBA00022692"/>
    </source>
</evidence>
<evidence type="ECO:0000256" key="9">
    <source>
        <dbReference type="ARBA" id="ARBA00023136"/>
    </source>
</evidence>
<evidence type="ECO:0000256" key="3">
    <source>
        <dbReference type="ARBA" id="ARBA00005375"/>
    </source>
</evidence>
<evidence type="ECO:0000256" key="15">
    <source>
        <dbReference type="SAM" id="Phobius"/>
    </source>
</evidence>
<dbReference type="Proteomes" id="UP000515152">
    <property type="component" value="Chromosome 6"/>
</dbReference>
<dbReference type="GO" id="GO:0043202">
    <property type="term" value="C:lysosomal lumen"/>
    <property type="evidence" value="ECO:0007669"/>
    <property type="project" value="UniProtKB-SubCell"/>
</dbReference>
<evidence type="ECO:0000256" key="11">
    <source>
        <dbReference type="ARBA" id="ARBA00023180"/>
    </source>
</evidence>
<dbReference type="PANTHER" id="PTHR11567:SF180">
    <property type="entry name" value="LYSOSOMAL ACID PHOSPHATASE"/>
    <property type="match status" value="1"/>
</dbReference>
<dbReference type="InterPro" id="IPR000560">
    <property type="entry name" value="His_Pase_clade-2"/>
</dbReference>
<comment type="subcellular location">
    <subcellularLocation>
        <location evidence="2">Lysosome lumen</location>
    </subcellularLocation>
    <subcellularLocation>
        <location evidence="13">Lysosome membrane</location>
        <topology evidence="13">Single-pass membrane protein</topology>
        <orientation evidence="13">Lumenal side</orientation>
    </subcellularLocation>
</comment>
<dbReference type="Gene3D" id="3.40.50.1240">
    <property type="entry name" value="Phosphoglycerate mutase-like"/>
    <property type="match status" value="1"/>
</dbReference>
<dbReference type="PROSITE" id="PS00778">
    <property type="entry name" value="HIS_ACID_PHOSPHAT_2"/>
    <property type="match status" value="1"/>
</dbReference>
<evidence type="ECO:0000313" key="17">
    <source>
        <dbReference type="Proteomes" id="UP000515152"/>
    </source>
</evidence>
<feature type="chain" id="PRO_5028229531" description="Lysosomal acid phosphatase" evidence="16">
    <location>
        <begin position="22"/>
        <end position="418"/>
    </location>
</feature>
<dbReference type="EC" id="3.1.3.2" evidence="4"/>
<evidence type="ECO:0000256" key="14">
    <source>
        <dbReference type="ARBA" id="ARBA00039422"/>
    </source>
</evidence>
<dbReference type="CDD" id="cd07061">
    <property type="entry name" value="HP_HAP_like"/>
    <property type="match status" value="1"/>
</dbReference>
<comment type="similarity">
    <text evidence="3">Belongs to the histidine acid phosphatase family.</text>
</comment>
<feature type="signal peptide" evidence="16">
    <location>
        <begin position="1"/>
        <end position="21"/>
    </location>
</feature>
<dbReference type="PANTHER" id="PTHR11567">
    <property type="entry name" value="ACID PHOSPHATASE-RELATED"/>
    <property type="match status" value="1"/>
</dbReference>
<evidence type="ECO:0000256" key="13">
    <source>
        <dbReference type="ARBA" id="ARBA00037852"/>
    </source>
</evidence>
<evidence type="ECO:0000256" key="8">
    <source>
        <dbReference type="ARBA" id="ARBA00022989"/>
    </source>
</evidence>
<keyword evidence="11" id="KW-0325">Glycoprotein</keyword>
<dbReference type="GeneID" id="105889047"/>
<keyword evidence="12" id="KW-0458">Lysosome</keyword>
<evidence type="ECO:0000256" key="12">
    <source>
        <dbReference type="ARBA" id="ARBA00023228"/>
    </source>
</evidence>
<dbReference type="InterPro" id="IPR050645">
    <property type="entry name" value="Histidine_acid_phosphatase"/>
</dbReference>
<proteinExistence type="inferred from homology"/>
<dbReference type="GO" id="GO:0005765">
    <property type="term" value="C:lysosomal membrane"/>
    <property type="evidence" value="ECO:0007669"/>
    <property type="project" value="UniProtKB-SubCell"/>
</dbReference>
<accession>A0A6P3VFL0</accession>
<keyword evidence="6 16" id="KW-0732">Signal</keyword>
<evidence type="ECO:0000313" key="18">
    <source>
        <dbReference type="RefSeq" id="XP_012670258.2"/>
    </source>
</evidence>
<keyword evidence="8 15" id="KW-1133">Transmembrane helix</keyword>
<keyword evidence="5 15" id="KW-0812">Transmembrane</keyword>
<keyword evidence="10" id="KW-1015">Disulfide bond</keyword>
<evidence type="ECO:0000256" key="7">
    <source>
        <dbReference type="ARBA" id="ARBA00022801"/>
    </source>
</evidence>
<evidence type="ECO:0000256" key="16">
    <source>
        <dbReference type="SAM" id="SignalP"/>
    </source>
</evidence>
<organism evidence="17 18">
    <name type="scientific">Clupea harengus</name>
    <name type="common">Atlantic herring</name>
    <dbReference type="NCBI Taxonomy" id="7950"/>
    <lineage>
        <taxon>Eukaryota</taxon>
        <taxon>Metazoa</taxon>
        <taxon>Chordata</taxon>
        <taxon>Craniata</taxon>
        <taxon>Vertebrata</taxon>
        <taxon>Euteleostomi</taxon>
        <taxon>Actinopterygii</taxon>
        <taxon>Neopterygii</taxon>
        <taxon>Teleostei</taxon>
        <taxon>Clupei</taxon>
        <taxon>Clupeiformes</taxon>
        <taxon>Clupeoidei</taxon>
        <taxon>Clupeidae</taxon>
        <taxon>Clupea</taxon>
    </lineage>
</organism>
<dbReference type="PROSITE" id="PS00616">
    <property type="entry name" value="HIS_ACID_PHOSPHAT_1"/>
    <property type="match status" value="1"/>
</dbReference>
<evidence type="ECO:0000256" key="4">
    <source>
        <dbReference type="ARBA" id="ARBA00012646"/>
    </source>
</evidence>
<dbReference type="Pfam" id="PF00328">
    <property type="entry name" value="His_Phos_2"/>
    <property type="match status" value="1"/>
</dbReference>
<keyword evidence="7" id="KW-0378">Hydrolase</keyword>
<dbReference type="GO" id="GO:0007040">
    <property type="term" value="P:lysosome organization"/>
    <property type="evidence" value="ECO:0007669"/>
    <property type="project" value="TreeGrafter"/>
</dbReference>
<dbReference type="OrthoDB" id="258392at2759"/>
<evidence type="ECO:0000256" key="6">
    <source>
        <dbReference type="ARBA" id="ARBA00022729"/>
    </source>
</evidence>
<name>A0A6P3VFL0_CLUHA</name>
<sequence length="418" mass="48016">MWPSFLRFLWVFYIALNACSGERRLKYVTLLYRHGDRSPVKSYPTDPYKESAWPQGFGQLTQVGMKQHYELGQMLRKRYEGFLNESYNRHEIFVRSTDYDRTLMSAEANLAGLYPPNNSQVFESSVHWQPIPVHTVPQSQERLLSFPIDDCPRYKILMNETEQTDFFLNVTETYKDFLEMVRNATGLTTTTVESIWSVHDTLYCEFKHNMTAPSWVTPEVMEKLGRLKNFGFQLMFGVYKQKEKCRLQGGLLLNQIIINISAHAVPDSKAPLKMVVYSAHDTTVVALQSALDVFNGRQPPYASCHIFELYQEDNGSFTVSMLYRNDSSKPPYPLALPGCEQYCPLQDFIRLTKGVITTDWEKECQVETTAKDTEVMIGLAVCACLLLLLIVLLFTVLCRKRETSTGYSHVINDGDENS</sequence>
<protein>
    <recommendedName>
        <fullName evidence="14">Lysosomal acid phosphatase</fullName>
        <ecNumber evidence="4">3.1.3.2</ecNumber>
    </recommendedName>
</protein>
<dbReference type="FunFam" id="3.40.50.1240:FF:000010">
    <property type="entry name" value="Prostatic acid phosphatase"/>
    <property type="match status" value="1"/>
</dbReference>
<evidence type="ECO:0000256" key="10">
    <source>
        <dbReference type="ARBA" id="ARBA00023157"/>
    </source>
</evidence>
<evidence type="ECO:0000256" key="1">
    <source>
        <dbReference type="ARBA" id="ARBA00000032"/>
    </source>
</evidence>
<evidence type="ECO:0000256" key="2">
    <source>
        <dbReference type="ARBA" id="ARBA00004227"/>
    </source>
</evidence>
<keyword evidence="17" id="KW-1185">Reference proteome</keyword>
<reference evidence="18" key="1">
    <citation type="submission" date="2025-08" db="UniProtKB">
        <authorList>
            <consortium name="RefSeq"/>
        </authorList>
    </citation>
    <scope>IDENTIFICATION</scope>
</reference>
<gene>
    <name evidence="18" type="primary">acp2</name>
</gene>
<dbReference type="AlphaFoldDB" id="A0A6P3VFL0"/>
<dbReference type="KEGG" id="char:105889047"/>
<dbReference type="GO" id="GO:0003993">
    <property type="term" value="F:acid phosphatase activity"/>
    <property type="evidence" value="ECO:0007669"/>
    <property type="project" value="UniProtKB-EC"/>
</dbReference>
<keyword evidence="9 15" id="KW-0472">Membrane</keyword>
<dbReference type="InterPro" id="IPR033379">
    <property type="entry name" value="Acid_Pase_AS"/>
</dbReference>
<dbReference type="CTD" id="53"/>
<dbReference type="InterPro" id="IPR029033">
    <property type="entry name" value="His_PPase_superfam"/>
</dbReference>
<comment type="catalytic activity">
    <reaction evidence="1">
        <text>a phosphate monoester + H2O = an alcohol + phosphate</text>
        <dbReference type="Rhea" id="RHEA:15017"/>
        <dbReference type="ChEBI" id="CHEBI:15377"/>
        <dbReference type="ChEBI" id="CHEBI:30879"/>
        <dbReference type="ChEBI" id="CHEBI:43474"/>
        <dbReference type="ChEBI" id="CHEBI:67140"/>
        <dbReference type="EC" id="3.1.3.2"/>
    </reaction>
</comment>
<feature type="transmembrane region" description="Helical" evidence="15">
    <location>
        <begin position="375"/>
        <end position="398"/>
    </location>
</feature>
<dbReference type="SUPFAM" id="SSF53254">
    <property type="entry name" value="Phosphoglycerate mutase-like"/>
    <property type="match status" value="1"/>
</dbReference>
<dbReference type="RefSeq" id="XP_012670258.2">
    <property type="nucleotide sequence ID" value="XM_012814804.3"/>
</dbReference>